<evidence type="ECO:0000313" key="3">
    <source>
        <dbReference type="Proteomes" id="UP000192257"/>
    </source>
</evidence>
<proteinExistence type="predicted"/>
<feature type="region of interest" description="Disordered" evidence="1">
    <location>
        <begin position="89"/>
        <end position="129"/>
    </location>
</feature>
<dbReference type="GeneID" id="39991632"/>
<dbReference type="Proteomes" id="UP000192257">
    <property type="component" value="Unassembled WGS sequence"/>
</dbReference>
<name>A0A1X0NDG5_9TRYP</name>
<dbReference type="VEuPathDB" id="TriTrypDB:TM35_001321000"/>
<reference evidence="2 3" key="1">
    <citation type="submission" date="2017-03" db="EMBL/GenBank/DDBJ databases">
        <title>An alternative strategy for trypanosome survival in the mammalian bloodstream revealed through genome and transcriptome analysis of the ubiquitous bovine parasite Trypanosoma (Megatrypanum) theileri.</title>
        <authorList>
            <person name="Kelly S."/>
            <person name="Ivens A."/>
            <person name="Mott A."/>
            <person name="O'Neill E."/>
            <person name="Emms D."/>
            <person name="Macleod O."/>
            <person name="Voorheis P."/>
            <person name="Matthews J."/>
            <person name="Matthews K."/>
            <person name="Carrington M."/>
        </authorList>
    </citation>
    <scope>NUCLEOTIDE SEQUENCE [LARGE SCALE GENOMIC DNA]</scope>
    <source>
        <strain evidence="2">Edinburgh</strain>
    </source>
</reference>
<accession>A0A1X0NDG5</accession>
<keyword evidence="3" id="KW-1185">Reference proteome</keyword>
<protein>
    <submittedName>
        <fullName evidence="2">Uncharacterized protein</fullName>
    </submittedName>
</protein>
<dbReference type="RefSeq" id="XP_028876850.1">
    <property type="nucleotide sequence ID" value="XM_029031852.1"/>
</dbReference>
<organism evidence="2 3">
    <name type="scientific">Trypanosoma theileri</name>
    <dbReference type="NCBI Taxonomy" id="67003"/>
    <lineage>
        <taxon>Eukaryota</taxon>
        <taxon>Discoba</taxon>
        <taxon>Euglenozoa</taxon>
        <taxon>Kinetoplastea</taxon>
        <taxon>Metakinetoplastina</taxon>
        <taxon>Trypanosomatida</taxon>
        <taxon>Trypanosomatidae</taxon>
        <taxon>Trypanosoma</taxon>
    </lineage>
</organism>
<sequence>MGYVAGGRCSFPSVEFPKGDAMMISTCIVQRVWGMDPVLLHGVALCCWAWCAGWWPGGSDPQQTMKKKKRGKTKRMRKAWGLGIGSCEIKENKHPKKTQNGHAPRGPQRQRNFPTTRVMGSGLSHERGS</sequence>
<dbReference type="AlphaFoldDB" id="A0A1X0NDG5"/>
<dbReference type="EMBL" id="NBCO01000132">
    <property type="protein sequence ID" value="ORC81070.1"/>
    <property type="molecule type" value="Genomic_DNA"/>
</dbReference>
<comment type="caution">
    <text evidence="2">The sequence shown here is derived from an EMBL/GenBank/DDBJ whole genome shotgun (WGS) entry which is preliminary data.</text>
</comment>
<gene>
    <name evidence="2" type="ORF">TM35_001321000</name>
</gene>
<evidence type="ECO:0000256" key="1">
    <source>
        <dbReference type="SAM" id="MobiDB-lite"/>
    </source>
</evidence>
<feature type="non-terminal residue" evidence="2">
    <location>
        <position position="129"/>
    </location>
</feature>
<evidence type="ECO:0000313" key="2">
    <source>
        <dbReference type="EMBL" id="ORC81070.1"/>
    </source>
</evidence>